<dbReference type="EMBL" id="QZWB01000078">
    <property type="protein sequence ID" value="RJT41609.1"/>
    <property type="molecule type" value="Genomic_DNA"/>
</dbReference>
<dbReference type="GO" id="GO:0003995">
    <property type="term" value="F:acyl-CoA dehydrogenase activity"/>
    <property type="evidence" value="ECO:0007669"/>
    <property type="project" value="TreeGrafter"/>
</dbReference>
<proteinExistence type="predicted"/>
<evidence type="ECO:0000313" key="2">
    <source>
        <dbReference type="EMBL" id="RJT41609.1"/>
    </source>
</evidence>
<organism evidence="2 3">
    <name type="scientific">Legionella taurinensis</name>
    <dbReference type="NCBI Taxonomy" id="70611"/>
    <lineage>
        <taxon>Bacteria</taxon>
        <taxon>Pseudomonadati</taxon>
        <taxon>Pseudomonadota</taxon>
        <taxon>Gammaproteobacteria</taxon>
        <taxon>Legionellales</taxon>
        <taxon>Legionellaceae</taxon>
        <taxon>Legionella</taxon>
    </lineage>
</organism>
<dbReference type="Gene3D" id="6.10.250.600">
    <property type="match status" value="1"/>
</dbReference>
<dbReference type="AlphaFoldDB" id="A0A3A5L0B9"/>
<evidence type="ECO:0000259" key="1">
    <source>
        <dbReference type="Pfam" id="PF18158"/>
    </source>
</evidence>
<dbReference type="PANTHER" id="PTHR42707">
    <property type="entry name" value="ACYL-COA DEHYDROGENASE"/>
    <property type="match status" value="1"/>
</dbReference>
<feature type="domain" description="Adaptive response protein AidB N-terminal" evidence="1">
    <location>
        <begin position="8"/>
        <end position="85"/>
    </location>
</feature>
<name>A0A3A5L0B9_9GAMM</name>
<sequence>MNTHEVFNQATDLTPYDVSDDASLLDGLDRAGGGWARDEVRRLGALAGGVEAQEWGRLANENPPVLRTHDRYGHRVDEVEFHPHW</sequence>
<reference evidence="2 3" key="1">
    <citation type="submission" date="2018-09" db="EMBL/GenBank/DDBJ databases">
        <title>Draft genome sequences of Legionella taurinensis isolated from water samples.</title>
        <authorList>
            <person name="Chakeri A."/>
            <person name="Allerberger F."/>
            <person name="Kundi M."/>
            <person name="Ruppitsch W."/>
            <person name="Schmid D."/>
        </authorList>
    </citation>
    <scope>NUCLEOTIDE SEQUENCE [LARGE SCALE GENOMIC DNA]</scope>
    <source>
        <strain evidence="2 3">4570-18-6</strain>
    </source>
</reference>
<gene>
    <name evidence="2" type="ORF">D6J04_14910</name>
</gene>
<evidence type="ECO:0000313" key="3">
    <source>
        <dbReference type="Proteomes" id="UP000270757"/>
    </source>
</evidence>
<dbReference type="InterPro" id="IPR041504">
    <property type="entry name" value="AidB_N"/>
</dbReference>
<accession>A0A3A5L0B9</accession>
<dbReference type="Proteomes" id="UP000270757">
    <property type="component" value="Unassembled WGS sequence"/>
</dbReference>
<protein>
    <submittedName>
        <fullName evidence="2">DNA alkylation response protein</fullName>
    </submittedName>
</protein>
<dbReference type="PANTHER" id="PTHR42707:SF3">
    <property type="entry name" value="ACYL-COA DEHYDROGENASE AIDB-RELATED"/>
    <property type="match status" value="1"/>
</dbReference>
<comment type="caution">
    <text evidence="2">The sequence shown here is derived from an EMBL/GenBank/DDBJ whole genome shotgun (WGS) entry which is preliminary data.</text>
</comment>
<dbReference type="Pfam" id="PF18158">
    <property type="entry name" value="AidB_N"/>
    <property type="match status" value="1"/>
</dbReference>
<feature type="non-terminal residue" evidence="2">
    <location>
        <position position="85"/>
    </location>
</feature>
<dbReference type="InterPro" id="IPR052904">
    <property type="entry name" value="Acyl-CoA_dehydrogenase-like"/>
</dbReference>